<evidence type="ECO:0000313" key="2">
    <source>
        <dbReference type="Proteomes" id="UP001604277"/>
    </source>
</evidence>
<evidence type="ECO:0000313" key="1">
    <source>
        <dbReference type="EMBL" id="KAL2555676.1"/>
    </source>
</evidence>
<comment type="caution">
    <text evidence="1">The sequence shown here is derived from an EMBL/GenBank/DDBJ whole genome shotgun (WGS) entry which is preliminary data.</text>
</comment>
<proteinExistence type="predicted"/>
<name>A0ABD1X120_9LAMI</name>
<sequence>MVIALALRKIVFSTGARCDTIYSYDEANMRVERVAHLRGGAGIVADGNLDEEQIRVSKKSCRSCSSQCIGPDSICKPRMCTDSKDQRIIIYPIICINFGQSRGPVGVPLDGSA</sequence>
<keyword evidence="2" id="KW-1185">Reference proteome</keyword>
<reference evidence="2" key="1">
    <citation type="submission" date="2024-07" db="EMBL/GenBank/DDBJ databases">
        <title>Two chromosome-level genome assemblies of Korean endemic species Abeliophyllum distichum and Forsythia ovata (Oleaceae).</title>
        <authorList>
            <person name="Jang H."/>
        </authorList>
    </citation>
    <scope>NUCLEOTIDE SEQUENCE [LARGE SCALE GENOMIC DNA]</scope>
</reference>
<dbReference type="AlphaFoldDB" id="A0ABD1X120"/>
<organism evidence="1 2">
    <name type="scientific">Forsythia ovata</name>
    <dbReference type="NCBI Taxonomy" id="205694"/>
    <lineage>
        <taxon>Eukaryota</taxon>
        <taxon>Viridiplantae</taxon>
        <taxon>Streptophyta</taxon>
        <taxon>Embryophyta</taxon>
        <taxon>Tracheophyta</taxon>
        <taxon>Spermatophyta</taxon>
        <taxon>Magnoliopsida</taxon>
        <taxon>eudicotyledons</taxon>
        <taxon>Gunneridae</taxon>
        <taxon>Pentapetalae</taxon>
        <taxon>asterids</taxon>
        <taxon>lamiids</taxon>
        <taxon>Lamiales</taxon>
        <taxon>Oleaceae</taxon>
        <taxon>Forsythieae</taxon>
        <taxon>Forsythia</taxon>
    </lineage>
</organism>
<dbReference type="EMBL" id="JBFOLJ010000001">
    <property type="protein sequence ID" value="KAL2555676.1"/>
    <property type="molecule type" value="Genomic_DNA"/>
</dbReference>
<protein>
    <submittedName>
        <fullName evidence="1">Anthranilate synthase</fullName>
    </submittedName>
</protein>
<gene>
    <name evidence="1" type="ORF">Fot_00415</name>
</gene>
<dbReference type="Proteomes" id="UP001604277">
    <property type="component" value="Unassembled WGS sequence"/>
</dbReference>
<accession>A0ABD1X120</accession>